<dbReference type="PROSITE" id="PS51257">
    <property type="entry name" value="PROKAR_LIPOPROTEIN"/>
    <property type="match status" value="1"/>
</dbReference>
<comment type="caution">
    <text evidence="2">The sequence shown here is derived from an EMBL/GenBank/DDBJ whole genome shotgun (WGS) entry which is preliminary data.</text>
</comment>
<keyword evidence="3" id="KW-1185">Reference proteome</keyword>
<organism evidence="2 3">
    <name type="scientific">Cloacibacterium rupense</name>
    <dbReference type="NCBI Taxonomy" id="517423"/>
    <lineage>
        <taxon>Bacteria</taxon>
        <taxon>Pseudomonadati</taxon>
        <taxon>Bacteroidota</taxon>
        <taxon>Flavobacteriia</taxon>
        <taxon>Flavobacteriales</taxon>
        <taxon>Weeksellaceae</taxon>
    </lineage>
</organism>
<dbReference type="RefSeq" id="WP_188618755.1">
    <property type="nucleotide sequence ID" value="NZ_BMLV01000009.1"/>
</dbReference>
<evidence type="ECO:0000256" key="1">
    <source>
        <dbReference type="SAM" id="SignalP"/>
    </source>
</evidence>
<dbReference type="Proteomes" id="UP000620064">
    <property type="component" value="Unassembled WGS sequence"/>
</dbReference>
<sequence length="114" mass="13968">MKLTLYNLLLFFLFSCVVKNNNVKSQNKNLNCNENKIFKKEFYRNINIIDSLIYKKQDEHFKKSLLFISKYSHVSFESMANYARIYPGGIYKEDRIRWIEWYERNKCNDIQFKK</sequence>
<dbReference type="EMBL" id="BMLV01000009">
    <property type="protein sequence ID" value="GGP06743.1"/>
    <property type="molecule type" value="Genomic_DNA"/>
</dbReference>
<gene>
    <name evidence="2" type="ORF">GCM10010992_27840</name>
</gene>
<accession>A0ABQ2NLZ0</accession>
<protein>
    <recommendedName>
        <fullName evidence="4">Lipoprotein</fullName>
    </recommendedName>
</protein>
<evidence type="ECO:0000313" key="2">
    <source>
        <dbReference type="EMBL" id="GGP06743.1"/>
    </source>
</evidence>
<evidence type="ECO:0008006" key="4">
    <source>
        <dbReference type="Google" id="ProtNLM"/>
    </source>
</evidence>
<evidence type="ECO:0000313" key="3">
    <source>
        <dbReference type="Proteomes" id="UP000620064"/>
    </source>
</evidence>
<keyword evidence="1" id="KW-0732">Signal</keyword>
<proteinExistence type="predicted"/>
<feature type="signal peptide" evidence="1">
    <location>
        <begin position="1"/>
        <end position="20"/>
    </location>
</feature>
<feature type="chain" id="PRO_5045865953" description="Lipoprotein" evidence="1">
    <location>
        <begin position="21"/>
        <end position="114"/>
    </location>
</feature>
<reference evidence="3" key="1">
    <citation type="journal article" date="2019" name="Int. J. Syst. Evol. Microbiol.">
        <title>The Global Catalogue of Microorganisms (GCM) 10K type strain sequencing project: providing services to taxonomists for standard genome sequencing and annotation.</title>
        <authorList>
            <consortium name="The Broad Institute Genomics Platform"/>
            <consortium name="The Broad Institute Genome Sequencing Center for Infectious Disease"/>
            <person name="Wu L."/>
            <person name="Ma J."/>
        </authorList>
    </citation>
    <scope>NUCLEOTIDE SEQUENCE [LARGE SCALE GENOMIC DNA]</scope>
    <source>
        <strain evidence="3">CGMCC 1.7656</strain>
    </source>
</reference>
<name>A0ABQ2NLZ0_9FLAO</name>